<comment type="caution">
    <text evidence="1">The sequence shown here is derived from an EMBL/GenBank/DDBJ whole genome shotgun (WGS) entry which is preliminary data.</text>
</comment>
<dbReference type="Proteomes" id="UP000231407">
    <property type="component" value="Unassembled WGS sequence"/>
</dbReference>
<evidence type="ECO:0000313" key="2">
    <source>
        <dbReference type="Proteomes" id="UP000231407"/>
    </source>
</evidence>
<dbReference type="AlphaFoldDB" id="A0A2M7ARW9"/>
<accession>A0A2M7ARW9</accession>
<organism evidence="1 2">
    <name type="scientific">Candidatus Shapirobacteria bacterium CG06_land_8_20_14_3_00_40_12</name>
    <dbReference type="NCBI Taxonomy" id="1974881"/>
    <lineage>
        <taxon>Bacteria</taxon>
        <taxon>Candidatus Shapironibacteriota</taxon>
    </lineage>
</organism>
<name>A0A2M7ARW9_9BACT</name>
<protein>
    <recommendedName>
        <fullName evidence="3">CarD-like/TRCF RNAP-interacting domain-containing protein</fullName>
    </recommendedName>
</protein>
<reference evidence="2" key="1">
    <citation type="submission" date="2017-09" db="EMBL/GenBank/DDBJ databases">
        <title>Depth-based differentiation of microbial function through sediment-hosted aquifers and enrichment of novel symbionts in the deep terrestrial subsurface.</title>
        <authorList>
            <person name="Probst A.J."/>
            <person name="Ladd B."/>
            <person name="Jarett J.K."/>
            <person name="Geller-Mcgrath D.E."/>
            <person name="Sieber C.M.K."/>
            <person name="Emerson J.B."/>
            <person name="Anantharaman K."/>
            <person name="Thomas B.C."/>
            <person name="Malmstrom R."/>
            <person name="Stieglmeier M."/>
            <person name="Klingl A."/>
            <person name="Woyke T."/>
            <person name="Ryan C.M."/>
            <person name="Banfield J.F."/>
        </authorList>
    </citation>
    <scope>NUCLEOTIDE SEQUENCE [LARGE SCALE GENOMIC DNA]</scope>
</reference>
<evidence type="ECO:0008006" key="3">
    <source>
        <dbReference type="Google" id="ProtNLM"/>
    </source>
</evidence>
<evidence type="ECO:0000313" key="1">
    <source>
        <dbReference type="EMBL" id="PIU73303.1"/>
    </source>
</evidence>
<sequence length="168" mass="19060">MTDFKVGDHIVDFENIYQIYAVKTQKDLKGAPVKCFFYRPLEASERDKSVVASVPIDNVAKSGLRHLISKDGVKEFFKLLGKPLDTALLFEPKLTKEALYLNDPIKTVPILKLLFQNKIQTAEKFAKTNSEVMERIVKHLSDEIAFVTKKSFKSIHSQILSTLKKSST</sequence>
<dbReference type="EMBL" id="PEWA01000041">
    <property type="protein sequence ID" value="PIU73303.1"/>
    <property type="molecule type" value="Genomic_DNA"/>
</dbReference>
<proteinExistence type="predicted"/>
<gene>
    <name evidence="1" type="ORF">COS78_03030</name>
</gene>